<evidence type="ECO:0000313" key="2">
    <source>
        <dbReference type="EMBL" id="NKE71837.1"/>
    </source>
</evidence>
<accession>A0A7X6DR68</accession>
<dbReference type="EMBL" id="VTOW01000002">
    <property type="protein sequence ID" value="NKE71837.1"/>
    <property type="molecule type" value="Genomic_DNA"/>
</dbReference>
<keyword evidence="3" id="KW-1185">Reference proteome</keyword>
<sequence length="152" mass="17885">MLEGNDPAPKRRFLLKEPVRLFLASFLPFFLIGCAASFLHYYDPTTYKNLTDLKPKVAMLYETFEEEAIDLEAVRQIRLEMGQAYEYEKGKGEKNRETATQIGLILEMFSRHVQERKNKGKWSEAQIQNRWENMEEAFDIAISTERLKNKNE</sequence>
<keyword evidence="1" id="KW-1133">Transmembrane helix</keyword>
<dbReference type="Proteomes" id="UP000534783">
    <property type="component" value="Unassembled WGS sequence"/>
</dbReference>
<proteinExistence type="predicted"/>
<organism evidence="2 3">
    <name type="scientific">Candidatus Manganitrophus noduliformans</name>
    <dbReference type="NCBI Taxonomy" id="2606439"/>
    <lineage>
        <taxon>Bacteria</taxon>
        <taxon>Pseudomonadati</taxon>
        <taxon>Nitrospirota</taxon>
        <taxon>Nitrospiria</taxon>
        <taxon>Candidatus Troglogloeales</taxon>
        <taxon>Candidatus Manganitrophaceae</taxon>
        <taxon>Candidatus Manganitrophus</taxon>
    </lineage>
</organism>
<dbReference type="RefSeq" id="WP_168060829.1">
    <property type="nucleotide sequence ID" value="NZ_VTOW01000002.1"/>
</dbReference>
<reference evidence="2 3" key="1">
    <citation type="journal article" date="2020" name="Nature">
        <title>Bacterial chemolithoautotrophy via manganese oxidation.</title>
        <authorList>
            <person name="Yu H."/>
            <person name="Leadbetter J.R."/>
        </authorList>
    </citation>
    <scope>NUCLEOTIDE SEQUENCE [LARGE SCALE GENOMIC DNA]</scope>
    <source>
        <strain evidence="2 3">Mn-1</strain>
    </source>
</reference>
<keyword evidence="1" id="KW-0812">Transmembrane</keyword>
<keyword evidence="1" id="KW-0472">Membrane</keyword>
<comment type="caution">
    <text evidence="2">The sequence shown here is derived from an EMBL/GenBank/DDBJ whole genome shotgun (WGS) entry which is preliminary data.</text>
</comment>
<evidence type="ECO:0000313" key="3">
    <source>
        <dbReference type="Proteomes" id="UP000534783"/>
    </source>
</evidence>
<name>A0A7X6DR68_9BACT</name>
<feature type="transmembrane region" description="Helical" evidence="1">
    <location>
        <begin position="21"/>
        <end position="42"/>
    </location>
</feature>
<protein>
    <submittedName>
        <fullName evidence="2">Uncharacterized protein</fullName>
    </submittedName>
</protein>
<dbReference type="AlphaFoldDB" id="A0A7X6DR68"/>
<evidence type="ECO:0000256" key="1">
    <source>
        <dbReference type="SAM" id="Phobius"/>
    </source>
</evidence>
<gene>
    <name evidence="2" type="ORF">MNODULE_13900</name>
</gene>